<feature type="signal peptide" evidence="14">
    <location>
        <begin position="1"/>
        <end position="31"/>
    </location>
</feature>
<dbReference type="Pfam" id="PF00224">
    <property type="entry name" value="PK"/>
    <property type="match status" value="1"/>
</dbReference>
<comment type="pathway">
    <text evidence="2 13">Carbohydrate degradation; glycolysis; pyruvate from D-glyceraldehyde 3-phosphate: step 5/5.</text>
</comment>
<evidence type="ECO:0000256" key="8">
    <source>
        <dbReference type="ARBA" id="ARBA00022777"/>
    </source>
</evidence>
<keyword evidence="14" id="KW-0732">Signal</keyword>
<dbReference type="NCBIfam" id="TIGR01064">
    <property type="entry name" value="pyruv_kin"/>
    <property type="match status" value="1"/>
</dbReference>
<evidence type="ECO:0000313" key="18">
    <source>
        <dbReference type="WBParaSite" id="maker-E.canG7_contigs_5181-snap-gene-1.77-mRNA-1"/>
    </source>
</evidence>
<evidence type="ECO:0000259" key="16">
    <source>
        <dbReference type="Pfam" id="PF02887"/>
    </source>
</evidence>
<dbReference type="InterPro" id="IPR001697">
    <property type="entry name" value="Pyr_Knase"/>
</dbReference>
<keyword evidence="8 13" id="KW-0418">Kinase</keyword>
<keyword evidence="12" id="KW-0670">Pyruvate</keyword>
<dbReference type="GO" id="GO:0004743">
    <property type="term" value="F:pyruvate kinase activity"/>
    <property type="evidence" value="ECO:0007669"/>
    <property type="project" value="UniProtKB-EC"/>
</dbReference>
<dbReference type="GO" id="GO:0030955">
    <property type="term" value="F:potassium ion binding"/>
    <property type="evidence" value="ECO:0007669"/>
    <property type="project" value="InterPro"/>
</dbReference>
<dbReference type="WBParaSite" id="maker-E.canG7_contigs_5181-snap-gene-1.77-mRNA-1">
    <property type="protein sequence ID" value="maker-E.canG7_contigs_5181-snap-gene-1.77-mRNA-1"/>
    <property type="gene ID" value="EcG7_00553"/>
</dbReference>
<evidence type="ECO:0000256" key="4">
    <source>
        <dbReference type="ARBA" id="ARBA00012142"/>
    </source>
</evidence>
<keyword evidence="5 13" id="KW-0808">Transferase</keyword>
<dbReference type="InterPro" id="IPR015806">
    <property type="entry name" value="Pyrv_Knase_insert_dom_sf"/>
</dbReference>
<feature type="domain" description="Pyruvate kinase barrel" evidence="15">
    <location>
        <begin position="78"/>
        <end position="407"/>
    </location>
</feature>
<keyword evidence="9" id="KW-0067">ATP-binding</keyword>
<dbReference type="Proteomes" id="UP000887562">
    <property type="component" value="Unplaced"/>
</dbReference>
<comment type="similarity">
    <text evidence="3 13">Belongs to the pyruvate kinase family.</text>
</comment>
<dbReference type="CDD" id="cd00288">
    <property type="entry name" value="Pyruvate_Kinase"/>
    <property type="match status" value="1"/>
</dbReference>
<dbReference type="NCBIfam" id="NF004491">
    <property type="entry name" value="PRK05826.1"/>
    <property type="match status" value="1"/>
</dbReference>
<dbReference type="Gene3D" id="3.20.20.60">
    <property type="entry name" value="Phosphoenolpyruvate-binding domains"/>
    <property type="match status" value="1"/>
</dbReference>
<keyword evidence="11 13" id="KW-0324">Glycolysis</keyword>
<dbReference type="InterPro" id="IPR015813">
    <property type="entry name" value="Pyrv/PenolPyrv_kinase-like_dom"/>
</dbReference>
<evidence type="ECO:0000256" key="1">
    <source>
        <dbReference type="ARBA" id="ARBA00001958"/>
    </source>
</evidence>
<dbReference type="SUPFAM" id="SSF52935">
    <property type="entry name" value="PK C-terminal domain-like"/>
    <property type="match status" value="1"/>
</dbReference>
<dbReference type="Gene3D" id="2.40.33.10">
    <property type="entry name" value="PK beta-barrel domain-like"/>
    <property type="match status" value="1"/>
</dbReference>
<evidence type="ECO:0000256" key="2">
    <source>
        <dbReference type="ARBA" id="ARBA00004997"/>
    </source>
</evidence>
<dbReference type="InterPro" id="IPR011037">
    <property type="entry name" value="Pyrv_Knase-like_insert_dom_sf"/>
</dbReference>
<keyword evidence="6" id="KW-0479">Metal-binding</keyword>
<dbReference type="InterPro" id="IPR015793">
    <property type="entry name" value="Pyrv_Knase_brl"/>
</dbReference>
<dbReference type="SUPFAM" id="SSF50800">
    <property type="entry name" value="PK beta-barrel domain-like"/>
    <property type="match status" value="1"/>
</dbReference>
<evidence type="ECO:0000256" key="5">
    <source>
        <dbReference type="ARBA" id="ARBA00022679"/>
    </source>
</evidence>
<keyword evidence="7" id="KW-0547">Nucleotide-binding</keyword>
<comment type="catalytic activity">
    <reaction evidence="13">
        <text>pyruvate + ATP = phosphoenolpyruvate + ADP + H(+)</text>
        <dbReference type="Rhea" id="RHEA:18157"/>
        <dbReference type="ChEBI" id="CHEBI:15361"/>
        <dbReference type="ChEBI" id="CHEBI:15378"/>
        <dbReference type="ChEBI" id="CHEBI:30616"/>
        <dbReference type="ChEBI" id="CHEBI:58702"/>
        <dbReference type="ChEBI" id="CHEBI:456216"/>
        <dbReference type="EC" id="2.7.1.40"/>
    </reaction>
</comment>
<dbReference type="Gene3D" id="3.40.1380.20">
    <property type="entry name" value="Pyruvate kinase, C-terminal domain"/>
    <property type="match status" value="1"/>
</dbReference>
<evidence type="ECO:0000256" key="13">
    <source>
        <dbReference type="RuleBase" id="RU000504"/>
    </source>
</evidence>
<protein>
    <recommendedName>
        <fullName evidence="4 13">Pyruvate kinase</fullName>
        <ecNumber evidence="4 13">2.7.1.40</ecNumber>
    </recommendedName>
</protein>
<keyword evidence="17" id="KW-1185">Reference proteome</keyword>
<dbReference type="FunFam" id="3.20.20.60:FF:000001">
    <property type="entry name" value="Pyruvate kinase"/>
    <property type="match status" value="1"/>
</dbReference>
<evidence type="ECO:0000256" key="7">
    <source>
        <dbReference type="ARBA" id="ARBA00022741"/>
    </source>
</evidence>
<evidence type="ECO:0000259" key="15">
    <source>
        <dbReference type="Pfam" id="PF00224"/>
    </source>
</evidence>
<dbReference type="FunFam" id="2.40.33.10:FF:000023">
    <property type="entry name" value="Pyruvate kinase PKM"/>
    <property type="match status" value="1"/>
</dbReference>
<dbReference type="NCBIfam" id="NF004978">
    <property type="entry name" value="PRK06354.1"/>
    <property type="match status" value="1"/>
</dbReference>
<evidence type="ECO:0000256" key="10">
    <source>
        <dbReference type="ARBA" id="ARBA00022842"/>
    </source>
</evidence>
<reference evidence="18" key="1">
    <citation type="submission" date="2022-11" db="UniProtKB">
        <authorList>
            <consortium name="WormBaseParasite"/>
        </authorList>
    </citation>
    <scope>IDENTIFICATION</scope>
</reference>
<dbReference type="InterPro" id="IPR018209">
    <property type="entry name" value="Pyrv_Knase_AS"/>
</dbReference>
<organism evidence="17 18">
    <name type="scientific">Echinococcus canadensis</name>
    <dbReference type="NCBI Taxonomy" id="519352"/>
    <lineage>
        <taxon>Eukaryota</taxon>
        <taxon>Metazoa</taxon>
        <taxon>Spiralia</taxon>
        <taxon>Lophotrochozoa</taxon>
        <taxon>Platyhelminthes</taxon>
        <taxon>Cestoda</taxon>
        <taxon>Eucestoda</taxon>
        <taxon>Cyclophyllidea</taxon>
        <taxon>Taeniidae</taxon>
        <taxon>Echinococcus</taxon>
        <taxon>Echinococcus canadensis group</taxon>
    </lineage>
</organism>
<dbReference type="PROSITE" id="PS00110">
    <property type="entry name" value="PYRUVATE_KINASE"/>
    <property type="match status" value="1"/>
</dbReference>
<comment type="cofactor">
    <cofactor evidence="1">
        <name>K(+)</name>
        <dbReference type="ChEBI" id="CHEBI:29103"/>
    </cofactor>
</comment>
<evidence type="ECO:0000256" key="12">
    <source>
        <dbReference type="ARBA" id="ARBA00023317"/>
    </source>
</evidence>
<proteinExistence type="inferred from homology"/>
<feature type="domain" description="Pyruvate kinase C-terminal" evidence="16">
    <location>
        <begin position="444"/>
        <end position="560"/>
    </location>
</feature>
<dbReference type="GO" id="GO:0000287">
    <property type="term" value="F:magnesium ion binding"/>
    <property type="evidence" value="ECO:0007669"/>
    <property type="project" value="InterPro"/>
</dbReference>
<evidence type="ECO:0000313" key="17">
    <source>
        <dbReference type="Proteomes" id="UP000887562"/>
    </source>
</evidence>
<sequence>MSLLNNINFVFIMCICSLRVCLNGAVPLADGVSIPLKVGSLKSFGYASHANSAFHDSSTSLLERNCNLDISRTPDQFRKTHIICTLGPASQNIDILHELFEAGMDIARLNFSHGTYEYHLETIRVVREAEQTFKPYVRPIAIALDTKGPEIRTGLINGSPTDEVELIVGEMIRITPDKTYAECCNETTLYVDYDNIVNILNVDSPIYIDDGLICVRVKEKGPQYLDCVIENGGRLGSKKGVNLPGAPVDLPSMSEKDKQDILFAVDNNLDIIFASFIRDAKCIHDMRELLGERGAYIKIIAKIENQQGVENIDEIIEAADGIMVARGDLGIEIPSEKVFLVQKMAIARCNIAGKPCICATQMLESMTYKPRATRAESSDVANAVLDGADCVMLSGESAKGKYPVECVRTMAKICREAESVISHTELYNDLRRIIKVPADTTLSTAIAAVEASLRCLAKAIICITSSGTSAQMIARHRPRCPILAVTREGAIARQLYLWRGCWPILYDEPKADLWSDDVNRRIACAIEHGRRKGLFVDRDRIVVVAGWKGEPGSTNTIRIIQLGSLVEHNILGIPDIKNYKD</sequence>
<accession>A0A915EWM6</accession>
<evidence type="ECO:0000256" key="3">
    <source>
        <dbReference type="ARBA" id="ARBA00008663"/>
    </source>
</evidence>
<dbReference type="AlphaFoldDB" id="A0A915EWM6"/>
<dbReference type="SUPFAM" id="SSF51621">
    <property type="entry name" value="Phosphoenolpyruvate/pyruvate domain"/>
    <property type="match status" value="1"/>
</dbReference>
<evidence type="ECO:0000256" key="9">
    <source>
        <dbReference type="ARBA" id="ARBA00022840"/>
    </source>
</evidence>
<evidence type="ECO:0000256" key="11">
    <source>
        <dbReference type="ARBA" id="ARBA00023152"/>
    </source>
</evidence>
<dbReference type="GO" id="GO:0005524">
    <property type="term" value="F:ATP binding"/>
    <property type="evidence" value="ECO:0007669"/>
    <property type="project" value="UniProtKB-KW"/>
</dbReference>
<dbReference type="InterPro" id="IPR036918">
    <property type="entry name" value="Pyrv_Knase_C_sf"/>
</dbReference>
<evidence type="ECO:0000256" key="14">
    <source>
        <dbReference type="SAM" id="SignalP"/>
    </source>
</evidence>
<dbReference type="InterPro" id="IPR015795">
    <property type="entry name" value="Pyrv_Knase_C"/>
</dbReference>
<dbReference type="EC" id="2.7.1.40" evidence="4 13"/>
<keyword evidence="10 13" id="KW-0460">Magnesium</keyword>
<dbReference type="GO" id="GO:0016301">
    <property type="term" value="F:kinase activity"/>
    <property type="evidence" value="ECO:0007669"/>
    <property type="project" value="UniProtKB-KW"/>
</dbReference>
<dbReference type="Pfam" id="PF02887">
    <property type="entry name" value="PK_C"/>
    <property type="match status" value="1"/>
</dbReference>
<evidence type="ECO:0000256" key="6">
    <source>
        <dbReference type="ARBA" id="ARBA00022723"/>
    </source>
</evidence>
<name>A0A915EWM6_9CEST</name>
<dbReference type="PRINTS" id="PR01050">
    <property type="entry name" value="PYRUVTKNASE"/>
</dbReference>
<feature type="chain" id="PRO_5036745707" description="Pyruvate kinase" evidence="14">
    <location>
        <begin position="32"/>
        <end position="581"/>
    </location>
</feature>
<dbReference type="InterPro" id="IPR040442">
    <property type="entry name" value="Pyrv_kinase-like_dom_sf"/>
</dbReference>
<dbReference type="PANTHER" id="PTHR11817">
    <property type="entry name" value="PYRUVATE KINASE"/>
    <property type="match status" value="1"/>
</dbReference>